<dbReference type="GO" id="GO:0016853">
    <property type="term" value="F:isomerase activity"/>
    <property type="evidence" value="ECO:0007669"/>
    <property type="project" value="TreeGrafter"/>
</dbReference>
<dbReference type="NCBIfam" id="TIGR00654">
    <property type="entry name" value="PhzF_family"/>
    <property type="match status" value="1"/>
</dbReference>
<comment type="caution">
    <text evidence="2">The sequence shown here is derived from an EMBL/GenBank/DDBJ whole genome shotgun (WGS) entry which is preliminary data.</text>
</comment>
<feature type="active site" evidence="1">
    <location>
        <position position="53"/>
    </location>
</feature>
<dbReference type="PANTHER" id="PTHR13774:SF32">
    <property type="entry name" value="ANTISENSE-ENHANCING SEQUENCE 1"/>
    <property type="match status" value="1"/>
</dbReference>
<dbReference type="RefSeq" id="WP_131519004.1">
    <property type="nucleotide sequence ID" value="NZ_SJKD01000015.1"/>
</dbReference>
<evidence type="ECO:0000256" key="1">
    <source>
        <dbReference type="PIRSR" id="PIRSR016184-1"/>
    </source>
</evidence>
<dbReference type="SUPFAM" id="SSF54506">
    <property type="entry name" value="Diaminopimelate epimerase-like"/>
    <property type="match status" value="1"/>
</dbReference>
<proteinExistence type="predicted"/>
<dbReference type="Gene3D" id="3.10.310.10">
    <property type="entry name" value="Diaminopimelate Epimerase, Chain A, domain 1"/>
    <property type="match status" value="2"/>
</dbReference>
<protein>
    <submittedName>
        <fullName evidence="2">PhzF family phenazine biosynthesis protein</fullName>
    </submittedName>
</protein>
<sequence>MSTSPQASGLGYHHVDVFSRTGYAGNSLAVFLDPPELTAKQLSRVTQELRHFESIFVTHTADARVFDARVFDLEGELDFAGHPLLGAAAVLHLASDVAMGIETCWTFQLPARTVRAQTHQHPDGHVSALLDQGRPEFIRTLSPEQAPAIAHALGLDRGDLDPTLPLEVVSTGLRYLIVPVSDGDALARAHIQHSDFDRFLRDLGAQFAYVLDAEALEGRHWNNDGVVEDVATGSAAGCVAAYLLRHRLARDGVELGLKQGRFVKRPSVIAVTAHGTTNVVERVTVGGDVAVVGVGLLLEAPALDVS</sequence>
<dbReference type="InterPro" id="IPR003719">
    <property type="entry name" value="Phenazine_PhzF-like"/>
</dbReference>
<dbReference type="PIRSF" id="PIRSF016184">
    <property type="entry name" value="PhzC_PhzF"/>
    <property type="match status" value="1"/>
</dbReference>
<accession>A0A4R0IU20</accession>
<dbReference type="Proteomes" id="UP000293342">
    <property type="component" value="Unassembled WGS sequence"/>
</dbReference>
<organism evidence="2 3">
    <name type="scientific">Kribbella capetownensis</name>
    <dbReference type="NCBI Taxonomy" id="1572659"/>
    <lineage>
        <taxon>Bacteria</taxon>
        <taxon>Bacillati</taxon>
        <taxon>Actinomycetota</taxon>
        <taxon>Actinomycetes</taxon>
        <taxon>Propionibacteriales</taxon>
        <taxon>Kribbellaceae</taxon>
        <taxon>Kribbella</taxon>
    </lineage>
</organism>
<dbReference type="OrthoDB" id="9788221at2"/>
<dbReference type="EMBL" id="SJKD01000015">
    <property type="protein sequence ID" value="TCC37401.1"/>
    <property type="molecule type" value="Genomic_DNA"/>
</dbReference>
<evidence type="ECO:0000313" key="3">
    <source>
        <dbReference type="Proteomes" id="UP000293342"/>
    </source>
</evidence>
<gene>
    <name evidence="2" type="ORF">E0H75_40295</name>
</gene>
<reference evidence="2 3" key="1">
    <citation type="submission" date="2019-02" db="EMBL/GenBank/DDBJ databases">
        <title>Kribbella capetownensis sp. nov. and Kribbella speibonae sp. nov., isolated from soil.</title>
        <authorList>
            <person name="Curtis S.M."/>
            <person name="Norton I."/>
            <person name="Everest G.J."/>
            <person name="Meyers P.R."/>
        </authorList>
    </citation>
    <scope>NUCLEOTIDE SEQUENCE [LARGE SCALE GENOMIC DNA]</scope>
    <source>
        <strain evidence="2 3">YM53</strain>
    </source>
</reference>
<dbReference type="GO" id="GO:0005737">
    <property type="term" value="C:cytoplasm"/>
    <property type="evidence" value="ECO:0007669"/>
    <property type="project" value="TreeGrafter"/>
</dbReference>
<dbReference type="Pfam" id="PF02567">
    <property type="entry name" value="PhzC-PhzF"/>
    <property type="match status" value="1"/>
</dbReference>
<keyword evidence="3" id="KW-1185">Reference proteome</keyword>
<evidence type="ECO:0000313" key="2">
    <source>
        <dbReference type="EMBL" id="TCC37401.1"/>
    </source>
</evidence>
<name>A0A4R0IU20_9ACTN</name>
<dbReference type="AlphaFoldDB" id="A0A4R0IU20"/>
<dbReference type="PANTHER" id="PTHR13774">
    <property type="entry name" value="PHENAZINE BIOSYNTHESIS PROTEIN"/>
    <property type="match status" value="1"/>
</dbReference>